<accession>A0A291IRT8</accession>
<dbReference type="EMBL" id="CP023668">
    <property type="protein sequence ID" value="ATG97493.1"/>
    <property type="molecule type" value="Genomic_DNA"/>
</dbReference>
<sequence length="203" mass="24390">MSIFTEWEEEFEKDKTAKVNTGTEENFHIRWFFEGFDNLISKTTIQSQISLNMDFQLNHNEILMIDDKVDQLRELSLNTRNALQRYLLEIKNEEKIKNIYVEFLNNFYKNFKDYINEGFIPWIVATVGNFPLHKQLVDWEPLYWEAYRYEYFVLTIMKKMKESIKLISKAIPNDQVYGILANAYDGKIIEQTNLVKNLKHKHE</sequence>
<protein>
    <submittedName>
        <fullName evidence="1">Uncharacterized protein</fullName>
    </submittedName>
</protein>
<organism evidence="1 2">
    <name type="scientific">Mesoplasma lactucae ATCC 49193</name>
    <dbReference type="NCBI Taxonomy" id="81460"/>
    <lineage>
        <taxon>Bacteria</taxon>
        <taxon>Bacillati</taxon>
        <taxon>Mycoplasmatota</taxon>
        <taxon>Mollicutes</taxon>
        <taxon>Entomoplasmatales</taxon>
        <taxon>Entomoplasmataceae</taxon>
        <taxon>Mesoplasma</taxon>
    </lineage>
</organism>
<dbReference type="AlphaFoldDB" id="A0A291IRT8"/>
<evidence type="ECO:0000313" key="2">
    <source>
        <dbReference type="Proteomes" id="UP000232227"/>
    </source>
</evidence>
<name>A0A291IRT8_9MOLU</name>
<gene>
    <name evidence="1" type="ORF">CP520_01845</name>
</gene>
<dbReference type="KEGG" id="mlac:CP520_01845"/>
<keyword evidence="2" id="KW-1185">Reference proteome</keyword>
<proteinExistence type="predicted"/>
<evidence type="ECO:0000313" key="1">
    <source>
        <dbReference type="EMBL" id="ATG97493.1"/>
    </source>
</evidence>
<reference evidence="1 2" key="1">
    <citation type="submission" date="2017-09" db="EMBL/GenBank/DDBJ databases">
        <title>SPAdes assembly of the Mesoplasma lactucae genome.</title>
        <authorList>
            <person name="Knight T.F."/>
            <person name="Rubinstein R."/>
            <person name="Citino T."/>
        </authorList>
    </citation>
    <scope>NUCLEOTIDE SEQUENCE [LARGE SCALE GENOMIC DNA]</scope>
    <source>
        <strain evidence="1 2">831-C4</strain>
    </source>
</reference>
<dbReference type="Proteomes" id="UP000232227">
    <property type="component" value="Chromosome"/>
</dbReference>
<dbReference type="RefSeq" id="WP_096862781.1">
    <property type="nucleotide sequence ID" value="NZ_CP023668.1"/>
</dbReference>
<dbReference type="OrthoDB" id="391683at2"/>